<dbReference type="SUPFAM" id="SSF81383">
    <property type="entry name" value="F-box domain"/>
    <property type="match status" value="1"/>
</dbReference>
<dbReference type="Pfam" id="PF07393">
    <property type="entry name" value="Sec10_HB"/>
    <property type="match status" value="1"/>
</dbReference>
<dbReference type="InterPro" id="IPR048627">
    <property type="entry name" value="Sec10_HB"/>
</dbReference>
<keyword evidence="3" id="KW-1185">Reference proteome</keyword>
<dbReference type="PANTHER" id="PTHR12100">
    <property type="entry name" value="SEC10"/>
    <property type="match status" value="1"/>
</dbReference>
<dbReference type="SMART" id="SM00256">
    <property type="entry name" value="FBOX"/>
    <property type="match status" value="1"/>
</dbReference>
<feature type="domain" description="F-box" evidence="1">
    <location>
        <begin position="41"/>
        <end position="87"/>
    </location>
</feature>
<gene>
    <name evidence="2" type="primary">RCY1</name>
    <name evidence="2" type="ORF">K7432_002893</name>
</gene>
<dbReference type="PROSITE" id="PS50181">
    <property type="entry name" value="FBOX"/>
    <property type="match status" value="1"/>
</dbReference>
<dbReference type="EMBL" id="JASJQH010006957">
    <property type="protein sequence ID" value="KAK9722175.1"/>
    <property type="molecule type" value="Genomic_DNA"/>
</dbReference>
<name>A0ABR2W751_9FUNG</name>
<evidence type="ECO:0000313" key="3">
    <source>
        <dbReference type="Proteomes" id="UP001479436"/>
    </source>
</evidence>
<evidence type="ECO:0000259" key="1">
    <source>
        <dbReference type="PROSITE" id="PS50181"/>
    </source>
</evidence>
<reference evidence="2 3" key="1">
    <citation type="submission" date="2023-04" db="EMBL/GenBank/DDBJ databases">
        <title>Genome of Basidiobolus ranarum AG-B5.</title>
        <authorList>
            <person name="Stajich J.E."/>
            <person name="Carter-House D."/>
            <person name="Gryganskyi A."/>
        </authorList>
    </citation>
    <scope>NUCLEOTIDE SEQUENCE [LARGE SCALE GENOMIC DNA]</scope>
    <source>
        <strain evidence="2 3">AG-B5</strain>
    </source>
</reference>
<sequence>MPSQKRQSFRNSVNIFTSFKPFSFGTERTSGNSKKNTTGEKPGIENLPSRILLEILDYLPIFDLFSISRTSIRLSSLFYEEEIYLRKLRLMGVEWSPPSNKDPLTEPDAANESLPARCNADKNFLPSAREEFIKQYNELIPFYIDFRKTGSRDFLAFNSTRDLAEIGTLIARLKRFSEIQPVKDTSKIKLTLEAVYYGFESSMLNQFEAAYDEEDVDEMKKLAQVLINLTGGYSCFHIFIHKSELFYENHFKPRQNFYEDLDQTQAMASITFQPLEELASYLFQAMTREYSLIQQVFPEESCVFDKLLERVFQEIMRPYIAELIDMAFEIDAKTYFRALMSSFYHCTVLSEDIVKSTPNPAQRKAYLFTLFEPFIEDYVTREAKELESQYDTWIKLWSKKLDELRIVDESEAPKKKSMFEGVNVAIFKKNWLKKTTKSLSTESGNTRAKKGRSHQLEVLNLDKGESSNYEENATFQLNDLQLLLSIEMALHMINFNKEALHRCACFAGAPDDSPVKKLTYNCIERIFILLLKKLCVGNIEPGYSIATERLGAYKADFDSATESVAPILEFFELVHIGDLILQMVDVYYKQEVCQFVDPNDFLSEAVNEKRQFERVLDDCVAAGLDKSIEALMQQTEFILRSKQVPTEFLPSEKVNPDLKPTQACVEAVGCLATHTKLVVGGIDKQTLDVFLAEIGYRFFGLLGKHIKRFTINEAGGFQLISDLNQYHDWASSSLRGQPEAISYFTALKELGHIYIVSPDHLRELLHDARRYQGVLRIEDVYEFVALRADYKKIAKKVEIEDCIVM</sequence>
<accession>A0ABR2W751</accession>
<dbReference type="Proteomes" id="UP001479436">
    <property type="component" value="Unassembled WGS sequence"/>
</dbReference>
<protein>
    <submittedName>
        <fullName evidence="2">F-box protein: endocytic membrane traffic, recycling ReCYcling 1</fullName>
    </submittedName>
</protein>
<organism evidence="2 3">
    <name type="scientific">Basidiobolus ranarum</name>
    <dbReference type="NCBI Taxonomy" id="34480"/>
    <lineage>
        <taxon>Eukaryota</taxon>
        <taxon>Fungi</taxon>
        <taxon>Fungi incertae sedis</taxon>
        <taxon>Zoopagomycota</taxon>
        <taxon>Entomophthoromycotina</taxon>
        <taxon>Basidiobolomycetes</taxon>
        <taxon>Basidiobolales</taxon>
        <taxon>Basidiobolaceae</taxon>
        <taxon>Basidiobolus</taxon>
    </lineage>
</organism>
<comment type="caution">
    <text evidence="2">The sequence shown here is derived from an EMBL/GenBank/DDBJ whole genome shotgun (WGS) entry which is preliminary data.</text>
</comment>
<dbReference type="Pfam" id="PF00646">
    <property type="entry name" value="F-box"/>
    <property type="match status" value="1"/>
</dbReference>
<proteinExistence type="predicted"/>
<dbReference type="InterPro" id="IPR001810">
    <property type="entry name" value="F-box_dom"/>
</dbReference>
<dbReference type="PANTHER" id="PTHR12100:SF1">
    <property type="entry name" value="RECYCLIN-1"/>
    <property type="match status" value="1"/>
</dbReference>
<dbReference type="InterPro" id="IPR009976">
    <property type="entry name" value="Sec10-like"/>
</dbReference>
<dbReference type="InterPro" id="IPR036047">
    <property type="entry name" value="F-box-like_dom_sf"/>
</dbReference>
<evidence type="ECO:0000313" key="2">
    <source>
        <dbReference type="EMBL" id="KAK9722175.1"/>
    </source>
</evidence>